<name>A0A7R8WBB7_9CRUS</name>
<organism evidence="2">
    <name type="scientific">Cyprideis torosa</name>
    <dbReference type="NCBI Taxonomy" id="163714"/>
    <lineage>
        <taxon>Eukaryota</taxon>
        <taxon>Metazoa</taxon>
        <taxon>Ecdysozoa</taxon>
        <taxon>Arthropoda</taxon>
        <taxon>Crustacea</taxon>
        <taxon>Oligostraca</taxon>
        <taxon>Ostracoda</taxon>
        <taxon>Podocopa</taxon>
        <taxon>Podocopida</taxon>
        <taxon>Cytherocopina</taxon>
        <taxon>Cytheroidea</taxon>
        <taxon>Cytherideidae</taxon>
        <taxon>Cyprideis</taxon>
    </lineage>
</organism>
<feature type="compositionally biased region" description="Polar residues" evidence="1">
    <location>
        <begin position="165"/>
        <end position="176"/>
    </location>
</feature>
<gene>
    <name evidence="2" type="ORF">CTOB1V02_LOCUS5752</name>
</gene>
<proteinExistence type="predicted"/>
<protein>
    <submittedName>
        <fullName evidence="2">Uncharacterized protein</fullName>
    </submittedName>
</protein>
<dbReference type="EMBL" id="OB661286">
    <property type="protein sequence ID" value="CAD7227858.1"/>
    <property type="molecule type" value="Genomic_DNA"/>
</dbReference>
<reference evidence="2" key="1">
    <citation type="submission" date="2020-11" db="EMBL/GenBank/DDBJ databases">
        <authorList>
            <person name="Tran Van P."/>
        </authorList>
    </citation>
    <scope>NUCLEOTIDE SEQUENCE</scope>
</reference>
<feature type="compositionally biased region" description="Basic and acidic residues" evidence="1">
    <location>
        <begin position="115"/>
        <end position="132"/>
    </location>
</feature>
<feature type="region of interest" description="Disordered" evidence="1">
    <location>
        <begin position="102"/>
        <end position="184"/>
    </location>
</feature>
<dbReference type="AlphaFoldDB" id="A0A7R8WBB7"/>
<evidence type="ECO:0000256" key="1">
    <source>
        <dbReference type="SAM" id="MobiDB-lite"/>
    </source>
</evidence>
<accession>A0A7R8WBB7</accession>
<sequence>MQKRRSGIYLSCSQATEHRIGEIISYLKQARHGDLQKRRSGIYLSCSQATEHRIGEIISYLKQARHGDLQWTLPSQLDRPHQYKVAVERLRNAPPFRLRDSCNPRLRYLPPPSRSPREKTSLRHSITDKAQIRPDSPQTRSMEGPHDQSVGVGLKGSTAMEDENTSSLSHSHSNGPTIFHPSKW</sequence>
<evidence type="ECO:0000313" key="2">
    <source>
        <dbReference type="EMBL" id="CAD7227858.1"/>
    </source>
</evidence>